<name>A0A8H6M0Z9_9AGAR</name>
<comment type="caution">
    <text evidence="2">The sequence shown here is derived from an EMBL/GenBank/DDBJ whole genome shotgun (WGS) entry which is preliminary data.</text>
</comment>
<dbReference type="GO" id="GO:0030620">
    <property type="term" value="F:U2 snRNA binding"/>
    <property type="evidence" value="ECO:0007669"/>
    <property type="project" value="TreeGrafter"/>
</dbReference>
<dbReference type="GO" id="GO:0030619">
    <property type="term" value="F:U1 snRNA binding"/>
    <property type="evidence" value="ECO:0007669"/>
    <property type="project" value="TreeGrafter"/>
</dbReference>
<dbReference type="GO" id="GO:0005682">
    <property type="term" value="C:U5 snRNP"/>
    <property type="evidence" value="ECO:0007669"/>
    <property type="project" value="TreeGrafter"/>
</dbReference>
<dbReference type="GO" id="GO:0017070">
    <property type="term" value="F:U6 snRNA binding"/>
    <property type="evidence" value="ECO:0007669"/>
    <property type="project" value="TreeGrafter"/>
</dbReference>
<dbReference type="GO" id="GO:0000244">
    <property type="term" value="P:spliceosomal tri-snRNP complex assembly"/>
    <property type="evidence" value="ECO:0007669"/>
    <property type="project" value="TreeGrafter"/>
</dbReference>
<feature type="domain" description="PROCN" evidence="1">
    <location>
        <begin position="5"/>
        <end position="55"/>
    </location>
</feature>
<dbReference type="PANTHER" id="PTHR11140">
    <property type="entry name" value="PRE-MRNA SPLICING FACTOR PRP8"/>
    <property type="match status" value="1"/>
</dbReference>
<protein>
    <submittedName>
        <fullName evidence="2">NUC071 domain-containing protein</fullName>
    </submittedName>
</protein>
<evidence type="ECO:0000313" key="3">
    <source>
        <dbReference type="Proteomes" id="UP000521943"/>
    </source>
</evidence>
<reference evidence="2 3" key="1">
    <citation type="submission" date="2020-07" db="EMBL/GenBank/DDBJ databases">
        <title>Comparative genomics of pyrophilous fungi reveals a link between fire events and developmental genes.</title>
        <authorList>
            <consortium name="DOE Joint Genome Institute"/>
            <person name="Steindorff A.S."/>
            <person name="Carver A."/>
            <person name="Calhoun S."/>
            <person name="Stillman K."/>
            <person name="Liu H."/>
            <person name="Lipzen A."/>
            <person name="Pangilinan J."/>
            <person name="Labutti K."/>
            <person name="Bruns T.D."/>
            <person name="Grigoriev I.V."/>
        </authorList>
    </citation>
    <scope>NUCLEOTIDE SEQUENCE [LARGE SCALE GENOMIC DNA]</scope>
    <source>
        <strain evidence="2 3">CBS 144469</strain>
    </source>
</reference>
<dbReference type="PANTHER" id="PTHR11140:SF0">
    <property type="entry name" value="PRE-MRNA-PROCESSING-SPLICING FACTOR 8"/>
    <property type="match status" value="1"/>
</dbReference>
<gene>
    <name evidence="2" type="ORF">DFP72DRAFT_820637</name>
</gene>
<evidence type="ECO:0000313" key="2">
    <source>
        <dbReference type="EMBL" id="KAF6748296.1"/>
    </source>
</evidence>
<dbReference type="Pfam" id="PF08083">
    <property type="entry name" value="PROCN"/>
    <property type="match status" value="1"/>
</dbReference>
<keyword evidence="3" id="KW-1185">Reference proteome</keyword>
<accession>A0A8H6M0Z9</accession>
<dbReference type="GO" id="GO:0071013">
    <property type="term" value="C:catalytic step 2 spliceosome"/>
    <property type="evidence" value="ECO:0007669"/>
    <property type="project" value="TreeGrafter"/>
</dbReference>
<organism evidence="2 3">
    <name type="scientific">Ephemerocybe angulata</name>
    <dbReference type="NCBI Taxonomy" id="980116"/>
    <lineage>
        <taxon>Eukaryota</taxon>
        <taxon>Fungi</taxon>
        <taxon>Dikarya</taxon>
        <taxon>Basidiomycota</taxon>
        <taxon>Agaricomycotina</taxon>
        <taxon>Agaricomycetes</taxon>
        <taxon>Agaricomycetidae</taxon>
        <taxon>Agaricales</taxon>
        <taxon>Agaricineae</taxon>
        <taxon>Psathyrellaceae</taxon>
        <taxon>Ephemerocybe</taxon>
    </lineage>
</organism>
<proteinExistence type="predicted"/>
<dbReference type="EMBL" id="JACGCI010000073">
    <property type="protein sequence ID" value="KAF6748296.1"/>
    <property type="molecule type" value="Genomic_DNA"/>
</dbReference>
<dbReference type="GO" id="GO:0030623">
    <property type="term" value="F:U5 snRNA binding"/>
    <property type="evidence" value="ECO:0007669"/>
    <property type="project" value="TreeGrafter"/>
</dbReference>
<dbReference type="AlphaFoldDB" id="A0A8H6M0Z9"/>
<sequence>MRQVRATIRKGSCVRFWAPGRRIWLFFMRGIVPLLERWLGNLLAPRFEGRNSKGSTVPSQLPTASSGSSTTVESLSFRLVGDALEAPSSAEHCGYYVREALKRDECNLFRYLFRPPGFRFYLVHWNPLSQPGLCIGFQRIMYLLLQFSPT</sequence>
<dbReference type="InterPro" id="IPR027652">
    <property type="entry name" value="PRP8"/>
</dbReference>
<dbReference type="Proteomes" id="UP000521943">
    <property type="component" value="Unassembled WGS sequence"/>
</dbReference>
<dbReference type="GO" id="GO:0097157">
    <property type="term" value="F:pre-mRNA intronic binding"/>
    <property type="evidence" value="ECO:0007669"/>
    <property type="project" value="TreeGrafter"/>
</dbReference>
<dbReference type="InterPro" id="IPR012592">
    <property type="entry name" value="PROCN"/>
</dbReference>
<dbReference type="OrthoDB" id="3249241at2759"/>
<evidence type="ECO:0000259" key="1">
    <source>
        <dbReference type="Pfam" id="PF08083"/>
    </source>
</evidence>